<evidence type="ECO:0008006" key="3">
    <source>
        <dbReference type="Google" id="ProtNLM"/>
    </source>
</evidence>
<protein>
    <recommendedName>
        <fullName evidence="3">DUF4012 domain-containing protein</fullName>
    </recommendedName>
</protein>
<dbReference type="AlphaFoldDB" id="A0A1F7HEV1"/>
<dbReference type="Proteomes" id="UP000177027">
    <property type="component" value="Unassembled WGS sequence"/>
</dbReference>
<evidence type="ECO:0000313" key="2">
    <source>
        <dbReference type="Proteomes" id="UP000177027"/>
    </source>
</evidence>
<dbReference type="InterPro" id="IPR025101">
    <property type="entry name" value="DUF4012"/>
</dbReference>
<comment type="caution">
    <text evidence="1">The sequence shown here is derived from an EMBL/GenBank/DDBJ whole genome shotgun (WGS) entry which is preliminary data.</text>
</comment>
<feature type="non-terminal residue" evidence="1">
    <location>
        <position position="500"/>
    </location>
</feature>
<accession>A0A1F7HEV1</accession>
<dbReference type="CDD" id="cd15841">
    <property type="entry name" value="SNARE_Qc"/>
    <property type="match status" value="1"/>
</dbReference>
<sequence length="500" mass="56945">MNIEKNAIIFIENGINVHKKSHRLTSLLLKQDKTSEEIAASQQLIKDLDDSVHALTESSGMMGDELNYENKKIQSIKDDLEKLHENLRLAGTITRHLDDIVGGKGKRKYLVFFYNNMEIRPGGGFIGSFAIINFDKYTLKDFNVFDVYDADGQLTYHVEPPMPIRKYLHQPHWFLRDSNFNPDFEQNTQTAEYFLEKELGMKDFDGTFGVTTTALSYIIESFGNVYIADIDDFVNRSNFYYKTQLNSEQKFFPGSKQKKSYLSLIARTLFLKLQEADPLLLARNAELALQEKHIVLSFKNPLIQNDIVNLGWSGKTVAPRCVSSTRQCVINHILPIDANLGVNKANYYMSRFFTLKTTVDKDGEINNSLTTSFNNASPLISKFGGVYRNYFQLYIPNNATVSSVKFNSQTISYDEKETGQFKTIGAYIEIPQKNLSDLTVEYTLKEKIKKGANALQIVVQKQIGASNDEFTFELHLPRSVIVSDKNFVSLAKNNTVIYNT</sequence>
<dbReference type="EMBL" id="MFZS01000005">
    <property type="protein sequence ID" value="OGK29302.1"/>
    <property type="molecule type" value="Genomic_DNA"/>
</dbReference>
<organism evidence="1 2">
    <name type="scientific">Candidatus Roizmanbacteria bacterium RIFCSPHIGHO2_02_FULL_40_9</name>
    <dbReference type="NCBI Taxonomy" id="1802042"/>
    <lineage>
        <taxon>Bacteria</taxon>
        <taxon>Candidatus Roizmaniibacteriota</taxon>
    </lineage>
</organism>
<reference evidence="1 2" key="1">
    <citation type="journal article" date="2016" name="Nat. Commun.">
        <title>Thousands of microbial genomes shed light on interconnected biogeochemical processes in an aquifer system.</title>
        <authorList>
            <person name="Anantharaman K."/>
            <person name="Brown C.T."/>
            <person name="Hug L.A."/>
            <person name="Sharon I."/>
            <person name="Castelle C.J."/>
            <person name="Probst A.J."/>
            <person name="Thomas B.C."/>
            <person name="Singh A."/>
            <person name="Wilkins M.J."/>
            <person name="Karaoz U."/>
            <person name="Brodie E.L."/>
            <person name="Williams K.H."/>
            <person name="Hubbard S.S."/>
            <person name="Banfield J.F."/>
        </authorList>
    </citation>
    <scope>NUCLEOTIDE SEQUENCE [LARGE SCALE GENOMIC DNA]</scope>
</reference>
<gene>
    <name evidence="1" type="ORF">A3D06_01585</name>
</gene>
<dbReference type="Pfam" id="PF13196">
    <property type="entry name" value="DUF4012"/>
    <property type="match status" value="1"/>
</dbReference>
<proteinExistence type="predicted"/>
<name>A0A1F7HEV1_9BACT</name>
<evidence type="ECO:0000313" key="1">
    <source>
        <dbReference type="EMBL" id="OGK29302.1"/>
    </source>
</evidence>